<accession>A0ABN9YVA4</accession>
<proteinExistence type="predicted"/>
<dbReference type="RefSeq" id="WP_338347958.1">
    <property type="nucleotide sequence ID" value="NZ_CAUZLY010000006.1"/>
</dbReference>
<evidence type="ECO:0000256" key="2">
    <source>
        <dbReference type="SAM" id="Phobius"/>
    </source>
</evidence>
<keyword evidence="4" id="KW-1185">Reference proteome</keyword>
<reference evidence="3 4" key="1">
    <citation type="submission" date="2023-10" db="EMBL/GenBank/DDBJ databases">
        <authorList>
            <person name="Botero Cardona J."/>
        </authorList>
    </citation>
    <scope>NUCLEOTIDE SEQUENCE [LARGE SCALE GENOMIC DNA]</scope>
    <source>
        <strain evidence="3 4">R-82641</strain>
    </source>
</reference>
<dbReference type="Proteomes" id="UP001314200">
    <property type="component" value="Unassembled WGS sequence"/>
</dbReference>
<evidence type="ECO:0000313" key="3">
    <source>
        <dbReference type="EMBL" id="CAK1241537.1"/>
    </source>
</evidence>
<keyword evidence="2" id="KW-0472">Membrane</keyword>
<protein>
    <submittedName>
        <fullName evidence="3">Uncharacterized membrane protein</fullName>
    </submittedName>
</protein>
<comment type="caution">
    <text evidence="3">The sequence shown here is derived from an EMBL/GenBank/DDBJ whole genome shotgun (WGS) entry which is preliminary data.</text>
</comment>
<dbReference type="EMBL" id="CAUZLY010000006">
    <property type="protein sequence ID" value="CAK1241537.1"/>
    <property type="molecule type" value="Genomic_DNA"/>
</dbReference>
<feature type="region of interest" description="Disordered" evidence="1">
    <location>
        <begin position="1"/>
        <end position="35"/>
    </location>
</feature>
<name>A0ABN9YVA4_9LACO</name>
<evidence type="ECO:0000313" key="4">
    <source>
        <dbReference type="Proteomes" id="UP001314200"/>
    </source>
</evidence>
<feature type="compositionally biased region" description="Low complexity" evidence="1">
    <location>
        <begin position="1"/>
        <end position="16"/>
    </location>
</feature>
<keyword evidence="2" id="KW-1133">Transmembrane helix</keyword>
<sequence>MSNKQNNVRQNNQKNQLPSQSYQYSGPLPPSSEMRNYGIVDKTLPNRIMELAEKQTNHRIEMEKKSMDLNEQEMNANIFLTKWGLYLGFFLIMSALTCAFVMIIKGQYTGGIFSIMFVLVTLAITWYKANKRK</sequence>
<organism evidence="3 4">
    <name type="scientific">Fructobacillus cardui</name>
    <dbReference type="NCBI Taxonomy" id="2893170"/>
    <lineage>
        <taxon>Bacteria</taxon>
        <taxon>Bacillati</taxon>
        <taxon>Bacillota</taxon>
        <taxon>Bacilli</taxon>
        <taxon>Lactobacillales</taxon>
        <taxon>Lactobacillaceae</taxon>
        <taxon>Fructobacillus</taxon>
    </lineage>
</organism>
<evidence type="ECO:0000256" key="1">
    <source>
        <dbReference type="SAM" id="MobiDB-lite"/>
    </source>
</evidence>
<keyword evidence="2" id="KW-0812">Transmembrane</keyword>
<feature type="transmembrane region" description="Helical" evidence="2">
    <location>
        <begin position="110"/>
        <end position="127"/>
    </location>
</feature>
<feature type="transmembrane region" description="Helical" evidence="2">
    <location>
        <begin position="83"/>
        <end position="104"/>
    </location>
</feature>
<gene>
    <name evidence="3" type="ORF">R82641_BJNNKPBH_00784</name>
</gene>